<accession>A0A8H7P2P3</accession>
<dbReference type="Proteomes" id="UP000639403">
    <property type="component" value="Unassembled WGS sequence"/>
</dbReference>
<dbReference type="AlphaFoldDB" id="A0A8H7P2P3"/>
<reference evidence="1" key="2">
    <citation type="journal article" name="Front. Microbiol.">
        <title>Degradative Capacity of Two Strains of Rhodonia placenta: From Phenotype to Genotype.</title>
        <authorList>
            <person name="Kolle M."/>
            <person name="Horta M.A.C."/>
            <person name="Nowrousian M."/>
            <person name="Ohm R.A."/>
            <person name="Benz J.P."/>
            <person name="Pilgard A."/>
        </authorList>
    </citation>
    <scope>NUCLEOTIDE SEQUENCE</scope>
    <source>
        <strain evidence="1">FPRL280</strain>
    </source>
</reference>
<dbReference type="EMBL" id="JADOXO010000083">
    <property type="protein sequence ID" value="KAF9814624.1"/>
    <property type="molecule type" value="Genomic_DNA"/>
</dbReference>
<proteinExistence type="predicted"/>
<name>A0A8H7P2P3_9APHY</name>
<comment type="caution">
    <text evidence="1">The sequence shown here is derived from an EMBL/GenBank/DDBJ whole genome shotgun (WGS) entry which is preliminary data.</text>
</comment>
<evidence type="ECO:0000313" key="2">
    <source>
        <dbReference type="Proteomes" id="UP000639403"/>
    </source>
</evidence>
<sequence>MGTRLLKHVVRNELASSGARVAGAGGPHRSIKRTRTISWTNALAAPSHRLF</sequence>
<protein>
    <submittedName>
        <fullName evidence="1">Uncharacterized protein</fullName>
    </submittedName>
</protein>
<organism evidence="1 2">
    <name type="scientific">Rhodonia placenta</name>
    <dbReference type="NCBI Taxonomy" id="104341"/>
    <lineage>
        <taxon>Eukaryota</taxon>
        <taxon>Fungi</taxon>
        <taxon>Dikarya</taxon>
        <taxon>Basidiomycota</taxon>
        <taxon>Agaricomycotina</taxon>
        <taxon>Agaricomycetes</taxon>
        <taxon>Polyporales</taxon>
        <taxon>Adustoporiaceae</taxon>
        <taxon>Rhodonia</taxon>
    </lineage>
</organism>
<gene>
    <name evidence="1" type="ORF">IEO21_04987</name>
</gene>
<reference evidence="1" key="1">
    <citation type="submission" date="2020-11" db="EMBL/GenBank/DDBJ databases">
        <authorList>
            <person name="Koelle M."/>
            <person name="Horta M.A.C."/>
            <person name="Nowrousian M."/>
            <person name="Ohm R.A."/>
            <person name="Benz P."/>
            <person name="Pilgard A."/>
        </authorList>
    </citation>
    <scope>NUCLEOTIDE SEQUENCE</scope>
    <source>
        <strain evidence="1">FPRL280</strain>
    </source>
</reference>
<evidence type="ECO:0000313" key="1">
    <source>
        <dbReference type="EMBL" id="KAF9814624.1"/>
    </source>
</evidence>